<feature type="chain" id="PRO_5007280764" description="TonB C-terminal domain-containing protein" evidence="1">
    <location>
        <begin position="21"/>
        <end position="323"/>
    </location>
</feature>
<dbReference type="SUPFAM" id="SSF82185">
    <property type="entry name" value="Histone H3 K4-specific methyltransferase SET7/9 N-terminal domain"/>
    <property type="match status" value="1"/>
</dbReference>
<dbReference type="KEGG" id="pcm:AY601_4915"/>
<feature type="signal peptide" evidence="1">
    <location>
        <begin position="1"/>
        <end position="20"/>
    </location>
</feature>
<evidence type="ECO:0000256" key="1">
    <source>
        <dbReference type="SAM" id="SignalP"/>
    </source>
</evidence>
<accession>A0A127VK91</accession>
<dbReference type="Proteomes" id="UP000071561">
    <property type="component" value="Chromosome"/>
</dbReference>
<dbReference type="PROSITE" id="PS52015">
    <property type="entry name" value="TONB_CTD"/>
    <property type="match status" value="1"/>
</dbReference>
<dbReference type="Gene3D" id="3.30.1150.10">
    <property type="match status" value="1"/>
</dbReference>
<dbReference type="AlphaFoldDB" id="A0A127VK91"/>
<dbReference type="InterPro" id="IPR051045">
    <property type="entry name" value="TonB-dependent_transducer"/>
</dbReference>
<dbReference type="GO" id="GO:0055085">
    <property type="term" value="P:transmembrane transport"/>
    <property type="evidence" value="ECO:0007669"/>
    <property type="project" value="InterPro"/>
</dbReference>
<dbReference type="OrthoDB" id="649093at2"/>
<keyword evidence="4" id="KW-1185">Reference proteome</keyword>
<dbReference type="RefSeq" id="WP_068406420.1">
    <property type="nucleotide sequence ID" value="NZ_CP014504.1"/>
</dbReference>
<dbReference type="InterPro" id="IPR011652">
    <property type="entry name" value="MORN_2"/>
</dbReference>
<reference evidence="3 4" key="1">
    <citation type="submission" date="2016-03" db="EMBL/GenBank/DDBJ databases">
        <title>Complete genome sequence of Pedobacter cryoconitis PAMC 27485.</title>
        <authorList>
            <person name="Lee J."/>
            <person name="Kim O.-S."/>
        </authorList>
    </citation>
    <scope>NUCLEOTIDE SEQUENCE [LARGE SCALE GENOMIC DNA]</scope>
    <source>
        <strain evidence="3 4">PAMC 27485</strain>
    </source>
</reference>
<dbReference type="PATRIC" id="fig|188932.3.peg.5094"/>
<protein>
    <recommendedName>
        <fullName evidence="2">TonB C-terminal domain-containing protein</fullName>
    </recommendedName>
</protein>
<name>A0A127VK91_9SPHI</name>
<proteinExistence type="predicted"/>
<dbReference type="GO" id="GO:0031992">
    <property type="term" value="F:energy transducer activity"/>
    <property type="evidence" value="ECO:0007669"/>
    <property type="project" value="TreeGrafter"/>
</dbReference>
<evidence type="ECO:0000313" key="4">
    <source>
        <dbReference type="Proteomes" id="UP000071561"/>
    </source>
</evidence>
<dbReference type="SUPFAM" id="SSF74653">
    <property type="entry name" value="TolA/TonB C-terminal domain"/>
    <property type="match status" value="1"/>
</dbReference>
<gene>
    <name evidence="3" type="ORF">AY601_4915</name>
</gene>
<evidence type="ECO:0000313" key="3">
    <source>
        <dbReference type="EMBL" id="AMQ01735.1"/>
    </source>
</evidence>
<dbReference type="PANTHER" id="PTHR33446:SF2">
    <property type="entry name" value="PROTEIN TONB"/>
    <property type="match status" value="1"/>
</dbReference>
<dbReference type="Gene3D" id="2.20.110.10">
    <property type="entry name" value="Histone H3 K4-specific methyltransferase SET7/9 N-terminal domain"/>
    <property type="match status" value="1"/>
</dbReference>
<sequence precursor="true">MYRFNFLFFGLCCVFLTASAQRRNTYFIKNNGARVTERDSADFIRHVIEPDPGSEFYKVKEYYLDGTVKSTGFSSKIYPPLYEGLRTTFYPNGNLEETAHFIKGHEIDTATSYYPDGKLYSVRVYSITPEQAKQLLWVAPDEKILTVKDMTGKDLTVNGNGEYIAYDNDFKEILERGQLKEGLHEGVWTGKTKDSSANYTETYVHGKLISGESINAQHITYKYTEAYIQPVFKGGMKRFYSYLASHIKYPPSCYKAGIQGVAQMKFTIERDGTLTDIKVLNAIHPDIAAEATRVMRASPKWEPGKMRGEPVRVAYNIPLSFHL</sequence>
<dbReference type="EMBL" id="CP014504">
    <property type="protein sequence ID" value="AMQ01735.1"/>
    <property type="molecule type" value="Genomic_DNA"/>
</dbReference>
<evidence type="ECO:0000259" key="2">
    <source>
        <dbReference type="PROSITE" id="PS52015"/>
    </source>
</evidence>
<dbReference type="Pfam" id="PF03544">
    <property type="entry name" value="TonB_C"/>
    <property type="match status" value="1"/>
</dbReference>
<dbReference type="PANTHER" id="PTHR33446">
    <property type="entry name" value="PROTEIN TONB-RELATED"/>
    <property type="match status" value="1"/>
</dbReference>
<dbReference type="GO" id="GO:0098797">
    <property type="term" value="C:plasma membrane protein complex"/>
    <property type="evidence" value="ECO:0007669"/>
    <property type="project" value="TreeGrafter"/>
</dbReference>
<dbReference type="Pfam" id="PF07661">
    <property type="entry name" value="MORN_2"/>
    <property type="match status" value="2"/>
</dbReference>
<organism evidence="3 4">
    <name type="scientific">Pedobacter cryoconitis</name>
    <dbReference type="NCBI Taxonomy" id="188932"/>
    <lineage>
        <taxon>Bacteria</taxon>
        <taxon>Pseudomonadati</taxon>
        <taxon>Bacteroidota</taxon>
        <taxon>Sphingobacteriia</taxon>
        <taxon>Sphingobacteriales</taxon>
        <taxon>Sphingobacteriaceae</taxon>
        <taxon>Pedobacter</taxon>
    </lineage>
</organism>
<feature type="domain" description="TonB C-terminal" evidence="2">
    <location>
        <begin position="234"/>
        <end position="323"/>
    </location>
</feature>
<dbReference type="InterPro" id="IPR037682">
    <property type="entry name" value="TonB_C"/>
</dbReference>
<keyword evidence="1" id="KW-0732">Signal</keyword>